<accession>A0A450S8J9</accession>
<dbReference type="Gene3D" id="1.10.287.110">
    <property type="entry name" value="DnaJ domain"/>
    <property type="match status" value="1"/>
</dbReference>
<dbReference type="PROSITE" id="PS50076">
    <property type="entry name" value="DNAJ_2"/>
    <property type="match status" value="1"/>
</dbReference>
<feature type="transmembrane region" description="Helical" evidence="3">
    <location>
        <begin position="29"/>
        <end position="47"/>
    </location>
</feature>
<evidence type="ECO:0000313" key="5">
    <source>
        <dbReference type="EMBL" id="VFJ48165.1"/>
    </source>
</evidence>
<evidence type="ECO:0000256" key="2">
    <source>
        <dbReference type="SAM" id="MobiDB-lite"/>
    </source>
</evidence>
<protein>
    <submittedName>
        <fullName evidence="6">DnaJ domain-containing protein</fullName>
    </submittedName>
</protein>
<evidence type="ECO:0000256" key="1">
    <source>
        <dbReference type="ARBA" id="ARBA00023186"/>
    </source>
</evidence>
<dbReference type="SMART" id="SM00271">
    <property type="entry name" value="DnaJ"/>
    <property type="match status" value="1"/>
</dbReference>
<dbReference type="InterPro" id="IPR036869">
    <property type="entry name" value="J_dom_sf"/>
</dbReference>
<feature type="domain" description="J" evidence="4">
    <location>
        <begin position="183"/>
        <end position="245"/>
    </location>
</feature>
<dbReference type="EMBL" id="CAADEZ010000056">
    <property type="protein sequence ID" value="VFJ48239.1"/>
    <property type="molecule type" value="Genomic_DNA"/>
</dbReference>
<name>A0A450S8J9_9GAMM</name>
<evidence type="ECO:0000313" key="7">
    <source>
        <dbReference type="EMBL" id="VFK07525.1"/>
    </source>
</evidence>
<sequence>MTDIPVIGIIFVWIGDLWTWLGNLDFPDLAVIFAPIGVVVGFLIGVIKGWKAGGIGGAIGGVFFGPPIGYFLGVIVGAFFGRLILLGVVVLVTLVGILVALLPVIIPIVLLWGVGKQKPGNIRSYSQTMVRNFVRNWKKRHHSNRSERGYSEREQENRNENFSQERSNEHSYGATAKVSCQEDAYRILKITENSTPQEVKSAYKNLIGLYHPDKVSLLGQELQKIATEKSKQINNAYAFLKAKGLAE</sequence>
<organism evidence="6">
    <name type="scientific">Candidatus Kentrum sp. FM</name>
    <dbReference type="NCBI Taxonomy" id="2126340"/>
    <lineage>
        <taxon>Bacteria</taxon>
        <taxon>Pseudomonadati</taxon>
        <taxon>Pseudomonadota</taxon>
        <taxon>Gammaproteobacteria</taxon>
        <taxon>Candidatus Kentrum</taxon>
    </lineage>
</organism>
<proteinExistence type="predicted"/>
<dbReference type="SUPFAM" id="SSF46565">
    <property type="entry name" value="Chaperone J-domain"/>
    <property type="match status" value="1"/>
</dbReference>
<evidence type="ECO:0000256" key="3">
    <source>
        <dbReference type="SAM" id="Phobius"/>
    </source>
</evidence>
<evidence type="ECO:0000259" key="4">
    <source>
        <dbReference type="PROSITE" id="PS50076"/>
    </source>
</evidence>
<feature type="transmembrane region" description="Helical" evidence="3">
    <location>
        <begin position="59"/>
        <end position="80"/>
    </location>
</feature>
<keyword evidence="3" id="KW-0812">Transmembrane</keyword>
<keyword evidence="3" id="KW-0472">Membrane</keyword>
<feature type="compositionally biased region" description="Basic and acidic residues" evidence="2">
    <location>
        <begin position="144"/>
        <end position="159"/>
    </location>
</feature>
<dbReference type="EMBL" id="CAADFL010000043">
    <property type="protein sequence ID" value="VFK07525.1"/>
    <property type="molecule type" value="Genomic_DNA"/>
</dbReference>
<gene>
    <name evidence="6" type="ORF">BECKFM1743A_GA0114220_100569</name>
    <name evidence="7" type="ORF">BECKFM1743B_GA0114221_100435</name>
    <name evidence="5" type="ORF">BECKFM1743C_GA0114222_100563</name>
</gene>
<dbReference type="CDD" id="cd06257">
    <property type="entry name" value="DnaJ"/>
    <property type="match status" value="1"/>
</dbReference>
<dbReference type="AlphaFoldDB" id="A0A450S8J9"/>
<reference evidence="6" key="1">
    <citation type="submission" date="2019-02" db="EMBL/GenBank/DDBJ databases">
        <authorList>
            <person name="Gruber-Vodicka R. H."/>
            <person name="Seah K. B. B."/>
        </authorList>
    </citation>
    <scope>NUCLEOTIDE SEQUENCE</scope>
    <source>
        <strain evidence="6">BECK_BZ163</strain>
        <strain evidence="7">BECK_BZ164</strain>
        <strain evidence="5">BECK_BZ165</strain>
    </source>
</reference>
<dbReference type="PRINTS" id="PR00625">
    <property type="entry name" value="JDOMAIN"/>
</dbReference>
<feature type="transmembrane region" description="Helical" evidence="3">
    <location>
        <begin position="86"/>
        <end position="114"/>
    </location>
</feature>
<dbReference type="EMBL" id="CAADFA010000056">
    <property type="protein sequence ID" value="VFJ48165.1"/>
    <property type="molecule type" value="Genomic_DNA"/>
</dbReference>
<keyword evidence="3" id="KW-1133">Transmembrane helix</keyword>
<evidence type="ECO:0000313" key="6">
    <source>
        <dbReference type="EMBL" id="VFJ48239.1"/>
    </source>
</evidence>
<feature type="region of interest" description="Disordered" evidence="2">
    <location>
        <begin position="140"/>
        <end position="171"/>
    </location>
</feature>
<dbReference type="InterPro" id="IPR001623">
    <property type="entry name" value="DnaJ_domain"/>
</dbReference>
<dbReference type="Pfam" id="PF00226">
    <property type="entry name" value="DnaJ"/>
    <property type="match status" value="1"/>
</dbReference>
<keyword evidence="1" id="KW-0143">Chaperone</keyword>